<accession>A0ABM3LED0</accession>
<dbReference type="SUPFAM" id="SSF50978">
    <property type="entry name" value="WD40 repeat-like"/>
    <property type="match status" value="2"/>
</dbReference>
<dbReference type="Proteomes" id="UP001652582">
    <property type="component" value="Chromosome 5"/>
</dbReference>
<protein>
    <recommendedName>
        <fullName evidence="5">Elongator complex protein 2</fullName>
    </recommendedName>
</protein>
<evidence type="ECO:0000256" key="1">
    <source>
        <dbReference type="ARBA" id="ARBA00004123"/>
    </source>
</evidence>
<evidence type="ECO:0000256" key="7">
    <source>
        <dbReference type="ARBA" id="ARBA00022574"/>
    </source>
</evidence>
<evidence type="ECO:0000256" key="6">
    <source>
        <dbReference type="ARBA" id="ARBA00022490"/>
    </source>
</evidence>
<organism evidence="12 13">
    <name type="scientific">Bicyclus anynana</name>
    <name type="common">Squinting bush brown butterfly</name>
    <dbReference type="NCBI Taxonomy" id="110368"/>
    <lineage>
        <taxon>Eukaryota</taxon>
        <taxon>Metazoa</taxon>
        <taxon>Ecdysozoa</taxon>
        <taxon>Arthropoda</taxon>
        <taxon>Hexapoda</taxon>
        <taxon>Insecta</taxon>
        <taxon>Pterygota</taxon>
        <taxon>Neoptera</taxon>
        <taxon>Endopterygota</taxon>
        <taxon>Lepidoptera</taxon>
        <taxon>Glossata</taxon>
        <taxon>Ditrysia</taxon>
        <taxon>Papilionoidea</taxon>
        <taxon>Nymphalidae</taxon>
        <taxon>Satyrinae</taxon>
        <taxon>Satyrini</taxon>
        <taxon>Mycalesina</taxon>
        <taxon>Bicyclus</taxon>
    </lineage>
</organism>
<evidence type="ECO:0000256" key="3">
    <source>
        <dbReference type="ARBA" id="ARBA00005043"/>
    </source>
</evidence>
<dbReference type="InterPro" id="IPR037289">
    <property type="entry name" value="Elp2"/>
</dbReference>
<comment type="similarity">
    <text evidence="4">Belongs to the WD repeat ELP2 family.</text>
</comment>
<comment type="subcellular location">
    <subcellularLocation>
        <location evidence="2">Cytoplasm</location>
    </subcellularLocation>
    <subcellularLocation>
        <location evidence="1">Nucleus</location>
    </subcellularLocation>
</comment>
<keyword evidence="9" id="KW-0677">Repeat</keyword>
<sequence length="786" mass="86874">MKISVQQVYTSVACNRTPEIADWNNEGLICYGACNAVVIYDTLAKDKDPLAVLCHHKSTVNSVKWLQRPDSTCTELLSCSADKTAAIWSIDNGVWKISSSLEGHNEGVTCIHGVYVDTNRLLVYTGSIDSSICVWERIDGNTTLKQKINLNSGLALTLHSCVLPAANRPILFCALDDHKVHIFVEQSDHQYHRVHMLAGHEDWVRGLDVINVDNKTLMLASASQDTYIRLWKIQHYEEKPVVGIKVEEKVFDAYGVKLSVKLDAVLAGHEGWVYGVQWQKIIDNENSQPIYRLLSSSLDKTLIIWQPESHGDAWVESVRVGEVGGNGLGFYGSRFGPDAILGHGYNGSLHIWKYDKQVNQWQPGVVSGGHFSAVEDLRWEREGRYLLSVSLDQTTRLHAPWVRADGSGTQWHELARPQVHGYDLAAVALVSPAAFVSAAEEKVLRVFAAPHNFIHNFNNITGETLVGDDAKGPEGASVPSLGLSNKAVFSDADTSNAGDDNDGYFVPVNLHEPPTEETLMQNTLWPEVHKLYGHGYEVYCVDASADGALVASACKATTPEHAAVLIWETKTWQQIQKLTSHQLTITQLAFSPDSQKLLSVSRDRRWSLYQRDVGANSFTVAASSDKKYGVHTRIIWCCAWAPDSTVFSTGSRDGKVCVWSKGDTISESSLKEYSLLGNTPEHHTTLGPAGKPLELTNSVTALAFAPLDGDLRLVAVGLDCGTVRIYQFDLTWSLLHELDHSMAHHLTVKRLFFRPRPPGEGETNTDMLLASCGTDHFVRICSLNIL</sequence>
<dbReference type="SMART" id="SM00320">
    <property type="entry name" value="WD40"/>
    <property type="match status" value="10"/>
</dbReference>
<evidence type="ECO:0000313" key="12">
    <source>
        <dbReference type="Proteomes" id="UP001652582"/>
    </source>
</evidence>
<dbReference type="PANTHER" id="PTHR44111:SF1">
    <property type="entry name" value="ELONGATOR COMPLEX PROTEIN 2"/>
    <property type="match status" value="1"/>
</dbReference>
<evidence type="ECO:0000313" key="13">
    <source>
        <dbReference type="RefSeq" id="XP_052737429.1"/>
    </source>
</evidence>
<feature type="repeat" description="WD" evidence="11">
    <location>
        <begin position="578"/>
        <end position="610"/>
    </location>
</feature>
<dbReference type="InterPro" id="IPR036322">
    <property type="entry name" value="WD40_repeat_dom_sf"/>
</dbReference>
<dbReference type="Pfam" id="PF00400">
    <property type="entry name" value="WD40"/>
    <property type="match status" value="7"/>
</dbReference>
<reference evidence="13" key="1">
    <citation type="submission" date="2025-08" db="UniProtKB">
        <authorList>
            <consortium name="RefSeq"/>
        </authorList>
    </citation>
    <scope>IDENTIFICATION</scope>
</reference>
<keyword evidence="6" id="KW-0963">Cytoplasm</keyword>
<proteinExistence type="inferred from homology"/>
<evidence type="ECO:0000256" key="2">
    <source>
        <dbReference type="ARBA" id="ARBA00004496"/>
    </source>
</evidence>
<dbReference type="GeneID" id="112052731"/>
<evidence type="ECO:0000256" key="9">
    <source>
        <dbReference type="ARBA" id="ARBA00022737"/>
    </source>
</evidence>
<keyword evidence="10" id="KW-0539">Nucleus</keyword>
<keyword evidence="8" id="KW-0819">tRNA processing</keyword>
<evidence type="ECO:0000256" key="5">
    <source>
        <dbReference type="ARBA" id="ARBA00020267"/>
    </source>
</evidence>
<gene>
    <name evidence="13" type="primary">LOC112052731</name>
</gene>
<dbReference type="PANTHER" id="PTHR44111">
    <property type="entry name" value="ELONGATOR COMPLEX PROTEIN 2"/>
    <property type="match status" value="1"/>
</dbReference>
<comment type="pathway">
    <text evidence="3">tRNA modification; 5-methoxycarbonylmethyl-2-thiouridine-tRNA biosynthesis.</text>
</comment>
<dbReference type="Gene3D" id="2.130.10.10">
    <property type="entry name" value="YVTN repeat-like/Quinoprotein amine dehydrogenase"/>
    <property type="match status" value="4"/>
</dbReference>
<evidence type="ECO:0000256" key="11">
    <source>
        <dbReference type="PROSITE-ProRule" id="PRU00221"/>
    </source>
</evidence>
<evidence type="ECO:0000256" key="10">
    <source>
        <dbReference type="ARBA" id="ARBA00023242"/>
    </source>
</evidence>
<dbReference type="RefSeq" id="XP_052737429.1">
    <property type="nucleotide sequence ID" value="XM_052881469.1"/>
</dbReference>
<keyword evidence="12" id="KW-1185">Reference proteome</keyword>
<name>A0ABM3LED0_BICAN</name>
<dbReference type="InterPro" id="IPR015943">
    <property type="entry name" value="WD40/YVTN_repeat-like_dom_sf"/>
</dbReference>
<keyword evidence="7 11" id="KW-0853">WD repeat</keyword>
<dbReference type="PROSITE" id="PS50082">
    <property type="entry name" value="WD_REPEATS_2"/>
    <property type="match status" value="2"/>
</dbReference>
<dbReference type="PROSITE" id="PS50294">
    <property type="entry name" value="WD_REPEATS_REGION"/>
    <property type="match status" value="1"/>
</dbReference>
<dbReference type="SUPFAM" id="SSF63829">
    <property type="entry name" value="Calcium-dependent phosphotriesterase"/>
    <property type="match status" value="1"/>
</dbReference>
<evidence type="ECO:0000256" key="4">
    <source>
        <dbReference type="ARBA" id="ARBA00005881"/>
    </source>
</evidence>
<evidence type="ECO:0000256" key="8">
    <source>
        <dbReference type="ARBA" id="ARBA00022694"/>
    </source>
</evidence>
<dbReference type="InterPro" id="IPR001680">
    <property type="entry name" value="WD40_rpt"/>
</dbReference>
<feature type="repeat" description="WD" evidence="11">
    <location>
        <begin position="628"/>
        <end position="660"/>
    </location>
</feature>